<protein>
    <submittedName>
        <fullName evidence="3">Uncharacterized protein</fullName>
    </submittedName>
</protein>
<feature type="compositionally biased region" description="Low complexity" evidence="1">
    <location>
        <begin position="51"/>
        <end position="91"/>
    </location>
</feature>
<dbReference type="Proteomes" id="UP000663608">
    <property type="component" value="Chromosome"/>
</dbReference>
<keyword evidence="2" id="KW-1133">Transmembrane helix</keyword>
<evidence type="ECO:0000256" key="1">
    <source>
        <dbReference type="SAM" id="MobiDB-lite"/>
    </source>
</evidence>
<gene>
    <name evidence="3" type="ORF">JW886_05535</name>
</gene>
<keyword evidence="2" id="KW-0472">Membrane</keyword>
<reference evidence="3 4" key="1">
    <citation type="submission" date="2021-02" db="EMBL/GenBank/DDBJ databases">
        <title>Complete genome sequence of Lactococcus lactis strain K_LL004.</title>
        <authorList>
            <person name="Kim H.B."/>
        </authorList>
    </citation>
    <scope>NUCLEOTIDE SEQUENCE [LARGE SCALE GENOMIC DNA]</scope>
    <source>
        <strain evidence="3 4">K_LL004</strain>
    </source>
</reference>
<dbReference type="EMBL" id="CP070872">
    <property type="protein sequence ID" value="QSE75944.1"/>
    <property type="molecule type" value="Genomic_DNA"/>
</dbReference>
<dbReference type="KEGG" id="lti:JW886_05535"/>
<dbReference type="AlphaFoldDB" id="A0AA45QQI8"/>
<keyword evidence="2" id="KW-0812">Transmembrane</keyword>
<keyword evidence="4" id="KW-1185">Reference proteome</keyword>
<evidence type="ECO:0000313" key="3">
    <source>
        <dbReference type="EMBL" id="QSE75944.1"/>
    </source>
</evidence>
<evidence type="ECO:0000313" key="4">
    <source>
        <dbReference type="Proteomes" id="UP000663608"/>
    </source>
</evidence>
<name>A0AA45QQI8_9LACT</name>
<feature type="transmembrane region" description="Helical" evidence="2">
    <location>
        <begin position="12"/>
        <end position="35"/>
    </location>
</feature>
<accession>A0AA45QQI8</accession>
<feature type="region of interest" description="Disordered" evidence="1">
    <location>
        <begin position="46"/>
        <end position="91"/>
    </location>
</feature>
<sequence length="231" mass="24442">MAKHVKTKDRKKTIGIVSLAVLLVVALGIIAYQVFYPQQVGPDKTNSFAQSSKSSGTQSTSKSTKASTTSSKASSSSTSESTVASSSSSSSSTATAKTWSALSDKEHDAVYAQWVNNAQGKYELYTGEANLIYLVNVGDNGVSSYNDPVNVIQNTARIQINADGTYYLQVPNPSQTGLRMAQNPWPMVEWQVKETLTGDQLFAKYGAADALKGGAAQIKSINNTGVPQGAA</sequence>
<organism evidence="3 4">
    <name type="scientific">Lactococcus taiwanensis</name>
    <dbReference type="NCBI Taxonomy" id="1151742"/>
    <lineage>
        <taxon>Bacteria</taxon>
        <taxon>Bacillati</taxon>
        <taxon>Bacillota</taxon>
        <taxon>Bacilli</taxon>
        <taxon>Lactobacillales</taxon>
        <taxon>Streptococcaceae</taxon>
        <taxon>Lactococcus</taxon>
    </lineage>
</organism>
<proteinExistence type="predicted"/>
<dbReference type="RefSeq" id="WP_205871511.1">
    <property type="nucleotide sequence ID" value="NZ_CP070872.1"/>
</dbReference>
<evidence type="ECO:0000256" key="2">
    <source>
        <dbReference type="SAM" id="Phobius"/>
    </source>
</evidence>